<dbReference type="Pfam" id="PF03776">
    <property type="entry name" value="MinE"/>
    <property type="match status" value="1"/>
</dbReference>
<evidence type="ECO:0000256" key="1">
    <source>
        <dbReference type="ARBA" id="ARBA00008168"/>
    </source>
</evidence>
<protein>
    <submittedName>
        <fullName evidence="3">Cell division topological specificity factor MinE</fullName>
    </submittedName>
</protein>
<sequence length="86" mass="9846">MVNVVFKESDFLQDPNQLIIFIDDKDAEVTPQLIKAMTEDMIKVISKHIEIDCSKVKVNLSSEQDTKKIIIYIPDVTNIPRTATRI</sequence>
<dbReference type="SUPFAM" id="SSF55229">
    <property type="entry name" value="Cell division protein MinE topological specificity domain"/>
    <property type="match status" value="1"/>
</dbReference>
<gene>
    <name evidence="3" type="ORF">F9B85_12095</name>
</gene>
<evidence type="ECO:0000313" key="3">
    <source>
        <dbReference type="EMBL" id="KAB2951540.1"/>
    </source>
</evidence>
<reference evidence="3 4" key="1">
    <citation type="submission" date="2019-10" db="EMBL/GenBank/DDBJ databases">
        <title>Whole-genome sequence of the extremophile Heliorestis acidaminivorans DSM 24790.</title>
        <authorList>
            <person name="Kyndt J.A."/>
            <person name="Meyer T.E."/>
        </authorList>
    </citation>
    <scope>NUCLEOTIDE SEQUENCE [LARGE SCALE GENOMIC DNA]</scope>
    <source>
        <strain evidence="3 4">DSM 24790</strain>
    </source>
</reference>
<comment type="function">
    <text evidence="2">Prevents the cell division inhibition by proteins MinC and MinD at internal division sites while permitting inhibition at polar sites. This ensures cell division at the proper site by restricting the formation of a division septum at the midpoint of the long axis of the cell.</text>
</comment>
<comment type="similarity">
    <text evidence="1">Belongs to the MinE family.</text>
</comment>
<accession>A0A6I0EQ91</accession>
<dbReference type="GO" id="GO:0032955">
    <property type="term" value="P:regulation of division septum assembly"/>
    <property type="evidence" value="ECO:0007669"/>
    <property type="project" value="InterPro"/>
</dbReference>
<proteinExistence type="inferred from homology"/>
<evidence type="ECO:0000313" key="4">
    <source>
        <dbReference type="Proteomes" id="UP000468766"/>
    </source>
</evidence>
<dbReference type="AlphaFoldDB" id="A0A6I0EQ91"/>
<keyword evidence="4" id="KW-1185">Reference proteome</keyword>
<dbReference type="EMBL" id="WBXO01000011">
    <property type="protein sequence ID" value="KAB2951540.1"/>
    <property type="molecule type" value="Genomic_DNA"/>
</dbReference>
<organism evidence="3 4">
    <name type="scientific">Heliorestis acidaminivorans</name>
    <dbReference type="NCBI Taxonomy" id="553427"/>
    <lineage>
        <taxon>Bacteria</taxon>
        <taxon>Bacillati</taxon>
        <taxon>Bacillota</taxon>
        <taxon>Clostridia</taxon>
        <taxon>Eubacteriales</taxon>
        <taxon>Heliobacteriaceae</taxon>
        <taxon>Heliorestis</taxon>
    </lineage>
</organism>
<comment type="caution">
    <text evidence="3">The sequence shown here is derived from an EMBL/GenBank/DDBJ whole genome shotgun (WGS) entry which is preliminary data.</text>
</comment>
<evidence type="ECO:0000256" key="2">
    <source>
        <dbReference type="ARBA" id="ARBA00025265"/>
    </source>
</evidence>
<dbReference type="InterPro" id="IPR036707">
    <property type="entry name" value="MinE_sf"/>
</dbReference>
<name>A0A6I0EQ91_9FIRM</name>
<dbReference type="OrthoDB" id="2084194at2"/>
<keyword evidence="3" id="KW-0132">Cell division</keyword>
<dbReference type="InterPro" id="IPR005527">
    <property type="entry name" value="MinE"/>
</dbReference>
<keyword evidence="3" id="KW-0131">Cell cycle</keyword>
<dbReference type="Gene3D" id="3.30.1070.10">
    <property type="entry name" value="Cell division topological specificity factor MinE"/>
    <property type="match status" value="1"/>
</dbReference>
<dbReference type="GO" id="GO:0051301">
    <property type="term" value="P:cell division"/>
    <property type="evidence" value="ECO:0007669"/>
    <property type="project" value="UniProtKB-KW"/>
</dbReference>
<dbReference type="Proteomes" id="UP000468766">
    <property type="component" value="Unassembled WGS sequence"/>
</dbReference>